<evidence type="ECO:0000313" key="1">
    <source>
        <dbReference type="EMBL" id="TFK66794.1"/>
    </source>
</evidence>
<protein>
    <submittedName>
        <fullName evidence="1">Uncharacterized protein</fullName>
    </submittedName>
</protein>
<organism evidence="1 2">
    <name type="scientific">Pluteus cervinus</name>
    <dbReference type="NCBI Taxonomy" id="181527"/>
    <lineage>
        <taxon>Eukaryota</taxon>
        <taxon>Fungi</taxon>
        <taxon>Dikarya</taxon>
        <taxon>Basidiomycota</taxon>
        <taxon>Agaricomycotina</taxon>
        <taxon>Agaricomycetes</taxon>
        <taxon>Agaricomycetidae</taxon>
        <taxon>Agaricales</taxon>
        <taxon>Pluteineae</taxon>
        <taxon>Pluteaceae</taxon>
        <taxon>Pluteus</taxon>
    </lineage>
</organism>
<proteinExistence type="predicted"/>
<dbReference type="Proteomes" id="UP000308600">
    <property type="component" value="Unassembled WGS sequence"/>
</dbReference>
<evidence type="ECO:0000313" key="2">
    <source>
        <dbReference type="Proteomes" id="UP000308600"/>
    </source>
</evidence>
<keyword evidence="2" id="KW-1185">Reference proteome</keyword>
<accession>A0ACD3AN94</accession>
<gene>
    <name evidence="1" type="ORF">BDN72DRAFT_130294</name>
</gene>
<dbReference type="EMBL" id="ML208394">
    <property type="protein sequence ID" value="TFK66794.1"/>
    <property type="molecule type" value="Genomic_DNA"/>
</dbReference>
<sequence length="648" mass="68459">MVYLGFIFIAFSAIPHTLTQEIALDNPHDSHNLIELLATSPQIEVIPSRPPSDDTTDDLTLFQSNASPTLVSEVGPSPKQSPTNPATDSQHLQFWAASPVYDDLSSFGVTKFSGGTKNLHVVKGIPASASAAPSPTQDLQEEASGQSTDSFLSNDKARTWKNDTSVIQLFYPKGSVNPSKKPVGGAQFYASPIDITDARNVTMKYCIFFTADFDFVRGGKLPGMYGGTMGCSGGNVAEDCFSTRLMWRRKGKGELYLYGPRGKQTKALCAAPGSECGGGYGTSVGRGSFTFARGKWTCVQQTVTLNTPGKQDGHFTLDVNGKRVIERHDILYRSKTPSTDDDDDSDQSGEEPPPQTVEPTSSTNTSSPSPTPATNQTGDSTGLLDGLSGLVNSILGGAFQAPPQPPKKRRLLRMERRQASTVAHTPSAAQLEAAIEEMVKVGEEVLGRNSTTESQSATSNSGLSQFGPSQSTPARSTPTPAALVSEPGPAPSPALSLTPSTTETATHSFTPNGTTTAPPPITTPAPGSEDDDDVINRLVGIEHDIFGAEPQETESTAASTKSTSVSTPLSSSTTSSTSEVPSTPLDDGPKKPGFAVQNDTTASTPDSTPGVGFRGIFFSSFFGGHGPEWASPKDQYVWFKDFALSHNA</sequence>
<reference evidence="1 2" key="1">
    <citation type="journal article" date="2019" name="Nat. Ecol. Evol.">
        <title>Megaphylogeny resolves global patterns of mushroom evolution.</title>
        <authorList>
            <person name="Varga T."/>
            <person name="Krizsan K."/>
            <person name="Foldi C."/>
            <person name="Dima B."/>
            <person name="Sanchez-Garcia M."/>
            <person name="Sanchez-Ramirez S."/>
            <person name="Szollosi G.J."/>
            <person name="Szarkandi J.G."/>
            <person name="Papp V."/>
            <person name="Albert L."/>
            <person name="Andreopoulos W."/>
            <person name="Angelini C."/>
            <person name="Antonin V."/>
            <person name="Barry K.W."/>
            <person name="Bougher N.L."/>
            <person name="Buchanan P."/>
            <person name="Buyck B."/>
            <person name="Bense V."/>
            <person name="Catcheside P."/>
            <person name="Chovatia M."/>
            <person name="Cooper J."/>
            <person name="Damon W."/>
            <person name="Desjardin D."/>
            <person name="Finy P."/>
            <person name="Geml J."/>
            <person name="Haridas S."/>
            <person name="Hughes K."/>
            <person name="Justo A."/>
            <person name="Karasinski D."/>
            <person name="Kautmanova I."/>
            <person name="Kiss B."/>
            <person name="Kocsube S."/>
            <person name="Kotiranta H."/>
            <person name="LaButti K.M."/>
            <person name="Lechner B.E."/>
            <person name="Liimatainen K."/>
            <person name="Lipzen A."/>
            <person name="Lukacs Z."/>
            <person name="Mihaltcheva S."/>
            <person name="Morgado L.N."/>
            <person name="Niskanen T."/>
            <person name="Noordeloos M.E."/>
            <person name="Ohm R.A."/>
            <person name="Ortiz-Santana B."/>
            <person name="Ovrebo C."/>
            <person name="Racz N."/>
            <person name="Riley R."/>
            <person name="Savchenko A."/>
            <person name="Shiryaev A."/>
            <person name="Soop K."/>
            <person name="Spirin V."/>
            <person name="Szebenyi C."/>
            <person name="Tomsovsky M."/>
            <person name="Tulloss R.E."/>
            <person name="Uehling J."/>
            <person name="Grigoriev I.V."/>
            <person name="Vagvolgyi C."/>
            <person name="Papp T."/>
            <person name="Martin F.M."/>
            <person name="Miettinen O."/>
            <person name="Hibbett D.S."/>
            <person name="Nagy L.G."/>
        </authorList>
    </citation>
    <scope>NUCLEOTIDE SEQUENCE [LARGE SCALE GENOMIC DNA]</scope>
    <source>
        <strain evidence="1 2">NL-1719</strain>
    </source>
</reference>
<name>A0ACD3AN94_9AGAR</name>